<dbReference type="Gene3D" id="1.20.1250.20">
    <property type="entry name" value="MFS general substrate transporter like domains"/>
    <property type="match status" value="1"/>
</dbReference>
<evidence type="ECO:0000256" key="4">
    <source>
        <dbReference type="ARBA" id="ARBA00022692"/>
    </source>
</evidence>
<feature type="transmembrane region" description="Helical" evidence="8">
    <location>
        <begin position="91"/>
        <end position="110"/>
    </location>
</feature>
<feature type="transmembrane region" description="Helical" evidence="8">
    <location>
        <begin position="328"/>
        <end position="350"/>
    </location>
</feature>
<keyword evidence="6 8" id="KW-1133">Transmembrane helix</keyword>
<dbReference type="InterPro" id="IPR036259">
    <property type="entry name" value="MFS_trans_sf"/>
</dbReference>
<evidence type="ECO:0000313" key="10">
    <source>
        <dbReference type="EMBL" id="RDU98458.1"/>
    </source>
</evidence>
<feature type="transmembrane region" description="Helical" evidence="8">
    <location>
        <begin position="57"/>
        <end position="84"/>
    </location>
</feature>
<dbReference type="Proteomes" id="UP000256838">
    <property type="component" value="Unassembled WGS sequence"/>
</dbReference>
<evidence type="ECO:0000256" key="5">
    <source>
        <dbReference type="ARBA" id="ARBA00022847"/>
    </source>
</evidence>
<feature type="transmembrane region" description="Helical" evidence="8">
    <location>
        <begin position="371"/>
        <end position="396"/>
    </location>
</feature>
<feature type="transmembrane region" description="Helical" evidence="8">
    <location>
        <begin position="278"/>
        <end position="297"/>
    </location>
</feature>
<dbReference type="InterPro" id="IPR011701">
    <property type="entry name" value="MFS"/>
</dbReference>
<proteinExistence type="predicted"/>
<evidence type="ECO:0000256" key="3">
    <source>
        <dbReference type="ARBA" id="ARBA00022475"/>
    </source>
</evidence>
<evidence type="ECO:0000256" key="8">
    <source>
        <dbReference type="SAM" id="Phobius"/>
    </source>
</evidence>
<evidence type="ECO:0000256" key="6">
    <source>
        <dbReference type="ARBA" id="ARBA00022989"/>
    </source>
</evidence>
<feature type="domain" description="Major facilitator superfamily (MFS) profile" evidence="9">
    <location>
        <begin position="20"/>
        <end position="426"/>
    </location>
</feature>
<dbReference type="Pfam" id="PF07690">
    <property type="entry name" value="MFS_1"/>
    <property type="match status" value="1"/>
</dbReference>
<feature type="transmembrane region" description="Helical" evidence="8">
    <location>
        <begin position="402"/>
        <end position="420"/>
    </location>
</feature>
<comment type="subcellular location">
    <subcellularLocation>
        <location evidence="1">Cell membrane</location>
        <topology evidence="1">Multi-pass membrane protein</topology>
    </subcellularLocation>
</comment>
<evidence type="ECO:0000256" key="1">
    <source>
        <dbReference type="ARBA" id="ARBA00004651"/>
    </source>
</evidence>
<dbReference type="InterPro" id="IPR020846">
    <property type="entry name" value="MFS_dom"/>
</dbReference>
<comment type="caution">
    <text evidence="10">The sequence shown here is derived from an EMBL/GenBank/DDBJ whole genome shotgun (WGS) entry which is preliminary data.</text>
</comment>
<dbReference type="PROSITE" id="PS50850">
    <property type="entry name" value="MFS"/>
    <property type="match status" value="1"/>
</dbReference>
<dbReference type="EMBL" id="QRGA01000007">
    <property type="protein sequence ID" value="RDU98458.1"/>
    <property type="molecule type" value="Genomic_DNA"/>
</dbReference>
<dbReference type="FunFam" id="1.20.1250.20:FF:000001">
    <property type="entry name" value="Dicarboxylate MFS transporter"/>
    <property type="match status" value="1"/>
</dbReference>
<reference evidence="10 11" key="1">
    <citation type="submission" date="2018-08" db="EMBL/GenBank/DDBJ databases">
        <title>Paraburkholderia sp. DHOM06 isolated from forest soil.</title>
        <authorList>
            <person name="Gao Z.-H."/>
            <person name="Qiu L.-H."/>
        </authorList>
    </citation>
    <scope>NUCLEOTIDE SEQUENCE [LARGE SCALE GENOMIC DNA]</scope>
    <source>
        <strain evidence="10 11">DHOM06</strain>
    </source>
</reference>
<protein>
    <submittedName>
        <fullName evidence="10">MFS transporter</fullName>
    </submittedName>
</protein>
<dbReference type="InterPro" id="IPR051084">
    <property type="entry name" value="H+-coupled_symporters"/>
</dbReference>
<dbReference type="AlphaFoldDB" id="A0A3D8JZI7"/>
<keyword evidence="3" id="KW-1003">Cell membrane</keyword>
<dbReference type="GO" id="GO:0005886">
    <property type="term" value="C:plasma membrane"/>
    <property type="evidence" value="ECO:0007669"/>
    <property type="project" value="UniProtKB-SubCell"/>
</dbReference>
<keyword evidence="11" id="KW-1185">Reference proteome</keyword>
<evidence type="ECO:0000259" key="9">
    <source>
        <dbReference type="PROSITE" id="PS50850"/>
    </source>
</evidence>
<evidence type="ECO:0000256" key="2">
    <source>
        <dbReference type="ARBA" id="ARBA00022448"/>
    </source>
</evidence>
<dbReference type="PANTHER" id="PTHR43528">
    <property type="entry name" value="ALPHA-KETOGLUTARATE PERMEASE"/>
    <property type="match status" value="1"/>
</dbReference>
<dbReference type="RefSeq" id="WP_115534213.1">
    <property type="nucleotide sequence ID" value="NZ_QRGA01000007.1"/>
</dbReference>
<evidence type="ECO:0000313" key="11">
    <source>
        <dbReference type="Proteomes" id="UP000256838"/>
    </source>
</evidence>
<sequence length="433" mass="46365">MNHRLSSGSPARKPLSLTRIVIATSAGNALEWFDILIYGFFAIYIGKHFFPSSNQTASLLMTFGTFGASYLVRPIGGVILGAYADKRGRKAALVVSVSLMMLGTAIVAVIPTYQSIGIAAPIGVFAARLIQGFSAGGEFGASTAMLIEHAPHRRGFLASWQFASQGLSTLMAATCGFALAKLLSHDALMAWGWRVPFFFGLLIGPVGLYLRRCLEDAPEFTQAVHTKTPVRDVFLAQKRMMLVATGALAVSTSVNYLIQYLPTYAMRQLHFPASTSFGATILAGVILTCVTPFAGYLSDRIGRLAQMTTVGLLFVVSVYPAFSYTIDHLSAITLFGLVAWLALLKSIYFGALPALMSEIFPPATRSTGMSVAYNVGVTVFGGFTPAVVTWLISVTANRSAPSFYLMVTAIISLAALASVSRVKHVGIERRVAV</sequence>
<gene>
    <name evidence="10" type="ORF">DWV00_14265</name>
</gene>
<feature type="transmembrane region" description="Helical" evidence="8">
    <location>
        <begin position="191"/>
        <end position="210"/>
    </location>
</feature>
<dbReference type="GO" id="GO:0015293">
    <property type="term" value="F:symporter activity"/>
    <property type="evidence" value="ECO:0007669"/>
    <property type="project" value="UniProtKB-KW"/>
</dbReference>
<keyword evidence="5" id="KW-0769">Symport</keyword>
<evidence type="ECO:0000256" key="7">
    <source>
        <dbReference type="ARBA" id="ARBA00023136"/>
    </source>
</evidence>
<dbReference type="SUPFAM" id="SSF103473">
    <property type="entry name" value="MFS general substrate transporter"/>
    <property type="match status" value="1"/>
</dbReference>
<keyword evidence="2" id="KW-0813">Transport</keyword>
<feature type="transmembrane region" description="Helical" evidence="8">
    <location>
        <begin position="240"/>
        <end position="258"/>
    </location>
</feature>
<organism evidence="10 11">
    <name type="scientific">Trinickia dinghuensis</name>
    <dbReference type="NCBI Taxonomy" id="2291023"/>
    <lineage>
        <taxon>Bacteria</taxon>
        <taxon>Pseudomonadati</taxon>
        <taxon>Pseudomonadota</taxon>
        <taxon>Betaproteobacteria</taxon>
        <taxon>Burkholderiales</taxon>
        <taxon>Burkholderiaceae</taxon>
        <taxon>Trinickia</taxon>
    </lineage>
</organism>
<keyword evidence="4 8" id="KW-0812">Transmembrane</keyword>
<feature type="transmembrane region" description="Helical" evidence="8">
    <location>
        <begin position="20"/>
        <end position="45"/>
    </location>
</feature>
<dbReference type="PANTHER" id="PTHR43528:SF3">
    <property type="entry name" value="CITRATE-PROTON SYMPORTER"/>
    <property type="match status" value="1"/>
</dbReference>
<dbReference type="OrthoDB" id="6766492at2"/>
<name>A0A3D8JZI7_9BURK</name>
<accession>A0A3D8JZI7</accession>
<feature type="transmembrane region" description="Helical" evidence="8">
    <location>
        <begin position="304"/>
        <end position="322"/>
    </location>
</feature>
<keyword evidence="7 8" id="KW-0472">Membrane</keyword>